<feature type="transmembrane region" description="Helical" evidence="1">
    <location>
        <begin position="137"/>
        <end position="155"/>
    </location>
</feature>
<comment type="caution">
    <text evidence="2">The sequence shown here is derived from an EMBL/GenBank/DDBJ whole genome shotgun (WGS) entry which is preliminary data.</text>
</comment>
<keyword evidence="1" id="KW-0812">Transmembrane</keyword>
<keyword evidence="3" id="KW-1185">Reference proteome</keyword>
<feature type="transmembrane region" description="Helical" evidence="1">
    <location>
        <begin position="68"/>
        <end position="89"/>
    </location>
</feature>
<proteinExistence type="predicted"/>
<sequence>MSALAVGAALLVGLHLVPPTSEIDPLRRTISEYALGPHKWIFDLSVLLTAAGSGVTFAGIARRGAHRAAVVLGALWTVSLLIIVVFPKIDWSAGPTVGGRIHFYASVVAFVSLPFAVLLCARVVFPGSAARRRLARGLAVTSLCWFAVVLGTVGITSANEASWWQVLPVGLIERLIVGSAHAAHAVLLVGLARDQRDNRAPARHPGTINGN</sequence>
<dbReference type="Proteomes" id="UP001500653">
    <property type="component" value="Unassembled WGS sequence"/>
</dbReference>
<dbReference type="RefSeq" id="WP_253864455.1">
    <property type="nucleotide sequence ID" value="NZ_BAAALN010000007.1"/>
</dbReference>
<reference evidence="2 3" key="1">
    <citation type="journal article" date="2019" name="Int. J. Syst. Evol. Microbiol.">
        <title>The Global Catalogue of Microorganisms (GCM) 10K type strain sequencing project: providing services to taxonomists for standard genome sequencing and annotation.</title>
        <authorList>
            <consortium name="The Broad Institute Genomics Platform"/>
            <consortium name="The Broad Institute Genome Sequencing Center for Infectious Disease"/>
            <person name="Wu L."/>
            <person name="Ma J."/>
        </authorList>
    </citation>
    <scope>NUCLEOTIDE SEQUENCE [LARGE SCALE GENOMIC DNA]</scope>
    <source>
        <strain evidence="2 3">JCM 13023</strain>
    </source>
</reference>
<dbReference type="EMBL" id="BAAALN010000007">
    <property type="protein sequence ID" value="GAA1241948.1"/>
    <property type="molecule type" value="Genomic_DNA"/>
</dbReference>
<accession>A0ABN1WC01</accession>
<organism evidence="2 3">
    <name type="scientific">Prauserella halophila</name>
    <dbReference type="NCBI Taxonomy" id="185641"/>
    <lineage>
        <taxon>Bacteria</taxon>
        <taxon>Bacillati</taxon>
        <taxon>Actinomycetota</taxon>
        <taxon>Actinomycetes</taxon>
        <taxon>Pseudonocardiales</taxon>
        <taxon>Pseudonocardiaceae</taxon>
        <taxon>Prauserella</taxon>
    </lineage>
</organism>
<feature type="transmembrane region" description="Helical" evidence="1">
    <location>
        <begin position="101"/>
        <end position="125"/>
    </location>
</feature>
<dbReference type="Pfam" id="PF06197">
    <property type="entry name" value="DUF998"/>
    <property type="match status" value="1"/>
</dbReference>
<evidence type="ECO:0000313" key="2">
    <source>
        <dbReference type="EMBL" id="GAA1241948.1"/>
    </source>
</evidence>
<feature type="transmembrane region" description="Helical" evidence="1">
    <location>
        <begin position="175"/>
        <end position="193"/>
    </location>
</feature>
<gene>
    <name evidence="2" type="ORF">GCM10009676_28960</name>
</gene>
<evidence type="ECO:0000313" key="3">
    <source>
        <dbReference type="Proteomes" id="UP001500653"/>
    </source>
</evidence>
<dbReference type="InterPro" id="IPR009339">
    <property type="entry name" value="DUF998"/>
</dbReference>
<protein>
    <submittedName>
        <fullName evidence="2">DUF998 domain-containing protein</fullName>
    </submittedName>
</protein>
<feature type="transmembrane region" description="Helical" evidence="1">
    <location>
        <begin position="40"/>
        <end position="61"/>
    </location>
</feature>
<keyword evidence="1" id="KW-1133">Transmembrane helix</keyword>
<name>A0ABN1WC01_9PSEU</name>
<evidence type="ECO:0000256" key="1">
    <source>
        <dbReference type="SAM" id="Phobius"/>
    </source>
</evidence>
<keyword evidence="1" id="KW-0472">Membrane</keyword>